<dbReference type="InterPro" id="IPR004675">
    <property type="entry name" value="AhpD_core"/>
</dbReference>
<dbReference type="AlphaFoldDB" id="A0A5C5XKS7"/>
<protein>
    <submittedName>
        <fullName evidence="2">Carboxymuconolactone decarboxylase family protein</fullName>
    </submittedName>
</protein>
<dbReference type="Pfam" id="PF02627">
    <property type="entry name" value="CMD"/>
    <property type="match status" value="1"/>
</dbReference>
<dbReference type="EMBL" id="SJPG01000001">
    <property type="protein sequence ID" value="TWT62735.1"/>
    <property type="molecule type" value="Genomic_DNA"/>
</dbReference>
<dbReference type="NCBIfam" id="TIGR00778">
    <property type="entry name" value="ahpD_dom"/>
    <property type="match status" value="1"/>
</dbReference>
<dbReference type="InterPro" id="IPR003779">
    <property type="entry name" value="CMD-like"/>
</dbReference>
<evidence type="ECO:0000313" key="2">
    <source>
        <dbReference type="EMBL" id="TWT62735.1"/>
    </source>
</evidence>
<dbReference type="InterPro" id="IPR029032">
    <property type="entry name" value="AhpD-like"/>
</dbReference>
<feature type="domain" description="Carboxymuconolactone decarboxylase-like" evidence="1">
    <location>
        <begin position="49"/>
        <end position="116"/>
    </location>
</feature>
<gene>
    <name evidence="2" type="ORF">Pan54_34800</name>
</gene>
<dbReference type="Proteomes" id="UP000316095">
    <property type="component" value="Unassembled WGS sequence"/>
</dbReference>
<dbReference type="PANTHER" id="PTHR35446:SF3">
    <property type="entry name" value="CMD DOMAIN-CONTAINING PROTEIN"/>
    <property type="match status" value="1"/>
</dbReference>
<comment type="caution">
    <text evidence="2">The sequence shown here is derived from an EMBL/GenBank/DDBJ whole genome shotgun (WGS) entry which is preliminary data.</text>
</comment>
<name>A0A5C5XKS7_9PLAN</name>
<reference evidence="2 3" key="1">
    <citation type="submission" date="2019-02" db="EMBL/GenBank/DDBJ databases">
        <title>Deep-cultivation of Planctomycetes and their phenomic and genomic characterization uncovers novel biology.</title>
        <authorList>
            <person name="Wiegand S."/>
            <person name="Jogler M."/>
            <person name="Boedeker C."/>
            <person name="Pinto D."/>
            <person name="Vollmers J."/>
            <person name="Rivas-Marin E."/>
            <person name="Kohn T."/>
            <person name="Peeters S.H."/>
            <person name="Heuer A."/>
            <person name="Rast P."/>
            <person name="Oberbeckmann S."/>
            <person name="Bunk B."/>
            <person name="Jeske O."/>
            <person name="Meyerdierks A."/>
            <person name="Storesund J.E."/>
            <person name="Kallscheuer N."/>
            <person name="Luecker S."/>
            <person name="Lage O.M."/>
            <person name="Pohl T."/>
            <person name="Merkel B.J."/>
            <person name="Hornburger P."/>
            <person name="Mueller R.-W."/>
            <person name="Bruemmer F."/>
            <person name="Labrenz M."/>
            <person name="Spormann A.M."/>
            <person name="Op Den Camp H."/>
            <person name="Overmann J."/>
            <person name="Amann R."/>
            <person name="Jetten M.S.M."/>
            <person name="Mascher T."/>
            <person name="Medema M.H."/>
            <person name="Devos D.P."/>
            <person name="Kaster A.-K."/>
            <person name="Ovreas L."/>
            <person name="Rohde M."/>
            <person name="Galperin M.Y."/>
            <person name="Jogler C."/>
        </authorList>
    </citation>
    <scope>NUCLEOTIDE SEQUENCE [LARGE SCALE GENOMIC DNA]</scope>
    <source>
        <strain evidence="2 3">Pan54</strain>
    </source>
</reference>
<organism evidence="2 3">
    <name type="scientific">Rubinisphaera italica</name>
    <dbReference type="NCBI Taxonomy" id="2527969"/>
    <lineage>
        <taxon>Bacteria</taxon>
        <taxon>Pseudomonadati</taxon>
        <taxon>Planctomycetota</taxon>
        <taxon>Planctomycetia</taxon>
        <taxon>Planctomycetales</taxon>
        <taxon>Planctomycetaceae</taxon>
        <taxon>Rubinisphaera</taxon>
    </lineage>
</organism>
<accession>A0A5C5XKS7</accession>
<evidence type="ECO:0000313" key="3">
    <source>
        <dbReference type="Proteomes" id="UP000316095"/>
    </source>
</evidence>
<dbReference type="SUPFAM" id="SSF69118">
    <property type="entry name" value="AhpD-like"/>
    <property type="match status" value="1"/>
</dbReference>
<dbReference type="Gene3D" id="1.20.1290.10">
    <property type="entry name" value="AhpD-like"/>
    <property type="match status" value="1"/>
</dbReference>
<evidence type="ECO:0000259" key="1">
    <source>
        <dbReference type="Pfam" id="PF02627"/>
    </source>
</evidence>
<proteinExistence type="predicted"/>
<dbReference type="PANTHER" id="PTHR35446">
    <property type="entry name" value="SI:CH211-175M2.5"/>
    <property type="match status" value="1"/>
</dbReference>
<dbReference type="RefSeq" id="WP_146504563.1">
    <property type="nucleotide sequence ID" value="NZ_SJPG01000001.1"/>
</dbReference>
<dbReference type="GO" id="GO:0051920">
    <property type="term" value="F:peroxiredoxin activity"/>
    <property type="evidence" value="ECO:0007669"/>
    <property type="project" value="InterPro"/>
</dbReference>
<dbReference type="OrthoDB" id="9801997at2"/>
<sequence>MSRINPLLAETATGKTQVLFEQVKTKLGRVPNLMQTLGHSTSALAGYLSLNESLSQGTLSAKDRERIALTVAEHNGCGYCLAAHSAIGKMVGLNPSQIIESRNGHASDSKADALLQFVHRVLESNGQIDDSDLDQFLAEGYSEGEVAEVIAHISLSVLTNFFNNVAKTEIDFPKVEAVSV</sequence>
<keyword evidence="3" id="KW-1185">Reference proteome</keyword>